<evidence type="ECO:0000313" key="2">
    <source>
        <dbReference type="Proteomes" id="UP000294498"/>
    </source>
</evidence>
<proteinExistence type="predicted"/>
<name>A0A4V3GM70_9BACT</name>
<keyword evidence="2" id="KW-1185">Reference proteome</keyword>
<dbReference type="Proteomes" id="UP000294498">
    <property type="component" value="Unassembled WGS sequence"/>
</dbReference>
<dbReference type="AlphaFoldDB" id="A0A4V3GM70"/>
<protein>
    <submittedName>
        <fullName evidence="1">Uncharacterized protein</fullName>
    </submittedName>
</protein>
<organism evidence="1 2">
    <name type="scientific">Dinghuibacter silviterrae</name>
    <dbReference type="NCBI Taxonomy" id="1539049"/>
    <lineage>
        <taxon>Bacteria</taxon>
        <taxon>Pseudomonadati</taxon>
        <taxon>Bacteroidota</taxon>
        <taxon>Chitinophagia</taxon>
        <taxon>Chitinophagales</taxon>
        <taxon>Chitinophagaceae</taxon>
        <taxon>Dinghuibacter</taxon>
    </lineage>
</organism>
<evidence type="ECO:0000313" key="1">
    <source>
        <dbReference type="EMBL" id="TDX02313.1"/>
    </source>
</evidence>
<dbReference type="EMBL" id="SODV01000001">
    <property type="protein sequence ID" value="TDX02313.1"/>
    <property type="molecule type" value="Genomic_DNA"/>
</dbReference>
<comment type="caution">
    <text evidence="1">The sequence shown here is derived from an EMBL/GenBank/DDBJ whole genome shotgun (WGS) entry which is preliminary data.</text>
</comment>
<reference evidence="1 2" key="1">
    <citation type="submission" date="2019-03" db="EMBL/GenBank/DDBJ databases">
        <title>Genomic Encyclopedia of Type Strains, Phase IV (KMG-IV): sequencing the most valuable type-strain genomes for metagenomic binning, comparative biology and taxonomic classification.</title>
        <authorList>
            <person name="Goeker M."/>
        </authorList>
    </citation>
    <scope>NUCLEOTIDE SEQUENCE [LARGE SCALE GENOMIC DNA]</scope>
    <source>
        <strain evidence="1 2">DSM 100059</strain>
    </source>
</reference>
<accession>A0A4V3GM70</accession>
<sequence length="163" mass="19119">METLRLSDIIGQEILELRYQYDPDNEWGFQSFNAYIKLASGRIIDIPNFDHDEYLLLTQENLDYFQKRFDTGSNDLYAPARGHLIGQKIVDFLFCYCADEIDHDYSAFIQLSNGYYLTETTHGQIGTGSATLYLFDEQQFLKRKDELKRRLNIDIHSFYGNTL</sequence>
<gene>
    <name evidence="1" type="ORF">EDB95_3369</name>
</gene>